<dbReference type="GO" id="GO:0005319">
    <property type="term" value="F:lipid transporter activity"/>
    <property type="evidence" value="ECO:0007669"/>
    <property type="project" value="InterPro"/>
</dbReference>
<dbReference type="PANTHER" id="PTHR23345:SF15">
    <property type="entry name" value="VITELLOGENIN 1-RELATED"/>
    <property type="match status" value="1"/>
</dbReference>
<dbReference type="SUPFAM" id="SSF48431">
    <property type="entry name" value="Lipovitellin-phosvitin complex, superhelical domain"/>
    <property type="match status" value="1"/>
</dbReference>
<dbReference type="Pfam" id="PF01347">
    <property type="entry name" value="Vitellogenin_N"/>
    <property type="match status" value="1"/>
</dbReference>
<evidence type="ECO:0000256" key="2">
    <source>
        <dbReference type="ARBA" id="ARBA00023180"/>
    </source>
</evidence>
<evidence type="ECO:0000259" key="3">
    <source>
        <dbReference type="Pfam" id="PF01347"/>
    </source>
</evidence>
<sequence>MAHQSEQRENKENTYFLRQTLWLLSGTMMHSLCSNSLHKFAMEQRQQHHKRRPCSEKLKREFINIISQHLQIGGKWEDKLIFTKTLANAGLPESLPLLEKLVKNKAPEGSWLRNSALFAMRKMARRRSGYVQSLLLPIVADSSEPAELRLSAIKILLESRPDSSILSRLSQMSTTTNSGDDEISNFLKSALNSMANSTKLCDRLLLSQNKGDQY</sequence>
<protein>
    <submittedName>
        <fullName evidence="5">Vitellogenin domain-containing protein</fullName>
    </submittedName>
</protein>
<dbReference type="Proteomes" id="UP000887565">
    <property type="component" value="Unplaced"/>
</dbReference>
<keyword evidence="4" id="KW-1185">Reference proteome</keyword>
<evidence type="ECO:0000256" key="1">
    <source>
        <dbReference type="ARBA" id="ARBA00023157"/>
    </source>
</evidence>
<accession>A0A915JLG1</accession>
<feature type="domain" description="Vitellogenin" evidence="3">
    <location>
        <begin position="9"/>
        <end position="191"/>
    </location>
</feature>
<reference evidence="5" key="1">
    <citation type="submission" date="2022-11" db="UniProtKB">
        <authorList>
            <consortium name="WormBaseParasite"/>
        </authorList>
    </citation>
    <scope>IDENTIFICATION</scope>
</reference>
<organism evidence="4 5">
    <name type="scientific">Romanomermis culicivorax</name>
    <name type="common">Nematode worm</name>
    <dbReference type="NCBI Taxonomy" id="13658"/>
    <lineage>
        <taxon>Eukaryota</taxon>
        <taxon>Metazoa</taxon>
        <taxon>Ecdysozoa</taxon>
        <taxon>Nematoda</taxon>
        <taxon>Enoplea</taxon>
        <taxon>Dorylaimia</taxon>
        <taxon>Mermithida</taxon>
        <taxon>Mermithoidea</taxon>
        <taxon>Mermithidae</taxon>
        <taxon>Romanomermis</taxon>
    </lineage>
</organism>
<dbReference type="InterPro" id="IPR050733">
    <property type="entry name" value="Vitellogenin/Apolipophorin"/>
</dbReference>
<dbReference type="PANTHER" id="PTHR23345">
    <property type="entry name" value="VITELLOGENIN-RELATED"/>
    <property type="match status" value="1"/>
</dbReference>
<evidence type="ECO:0000313" key="4">
    <source>
        <dbReference type="Proteomes" id="UP000887565"/>
    </source>
</evidence>
<dbReference type="AlphaFoldDB" id="A0A915JLG1"/>
<dbReference type="InterPro" id="IPR001747">
    <property type="entry name" value="Vitellogenin_N"/>
</dbReference>
<keyword evidence="1" id="KW-1015">Disulfide bond</keyword>
<dbReference type="Gene3D" id="1.25.10.20">
    <property type="entry name" value="Vitellinogen, superhelical"/>
    <property type="match status" value="1"/>
</dbReference>
<evidence type="ECO:0000313" key="5">
    <source>
        <dbReference type="WBParaSite" id="nRc.2.0.1.t27034-RA"/>
    </source>
</evidence>
<dbReference type="InterPro" id="IPR011030">
    <property type="entry name" value="Lipovitellin_superhlx_dom"/>
</dbReference>
<name>A0A915JLG1_ROMCU</name>
<proteinExistence type="predicted"/>
<keyword evidence="2" id="KW-0325">Glycoprotein</keyword>
<dbReference type="WBParaSite" id="nRc.2.0.1.t27034-RA">
    <property type="protein sequence ID" value="nRc.2.0.1.t27034-RA"/>
    <property type="gene ID" value="nRc.2.0.1.g27034"/>
</dbReference>